<feature type="non-terminal residue" evidence="1">
    <location>
        <position position="1"/>
    </location>
</feature>
<name>A0A813K733_POLGL</name>
<sequence length="107" mass="11974">SRAKLHDMSGKAEELPQGSILGLFDLDSDRPADRSLKEEPHLDEDLLELEKERKAIEARHVDALQRAAKAGHQPLFLLHVLEHFARVSPNRSGGKFSGTYVDCTFGR</sequence>
<gene>
    <name evidence="1" type="ORF">PGLA2088_LOCUS29829</name>
</gene>
<comment type="caution">
    <text evidence="1">The sequence shown here is derived from an EMBL/GenBank/DDBJ whole genome shotgun (WGS) entry which is preliminary data.</text>
</comment>
<proteinExistence type="predicted"/>
<evidence type="ECO:0000313" key="2">
    <source>
        <dbReference type="Proteomes" id="UP000626109"/>
    </source>
</evidence>
<feature type="non-terminal residue" evidence="1">
    <location>
        <position position="107"/>
    </location>
</feature>
<organism evidence="1 2">
    <name type="scientific">Polarella glacialis</name>
    <name type="common">Dinoflagellate</name>
    <dbReference type="NCBI Taxonomy" id="89957"/>
    <lineage>
        <taxon>Eukaryota</taxon>
        <taxon>Sar</taxon>
        <taxon>Alveolata</taxon>
        <taxon>Dinophyceae</taxon>
        <taxon>Suessiales</taxon>
        <taxon>Suessiaceae</taxon>
        <taxon>Polarella</taxon>
    </lineage>
</organism>
<dbReference type="EMBL" id="CAJNNW010028506">
    <property type="protein sequence ID" value="CAE8696428.1"/>
    <property type="molecule type" value="Genomic_DNA"/>
</dbReference>
<dbReference type="AlphaFoldDB" id="A0A813K733"/>
<accession>A0A813K733</accession>
<evidence type="ECO:0000313" key="1">
    <source>
        <dbReference type="EMBL" id="CAE8696428.1"/>
    </source>
</evidence>
<protein>
    <submittedName>
        <fullName evidence="1">Uncharacterized protein</fullName>
    </submittedName>
</protein>
<dbReference type="Proteomes" id="UP000626109">
    <property type="component" value="Unassembled WGS sequence"/>
</dbReference>
<reference evidence="1" key="1">
    <citation type="submission" date="2021-02" db="EMBL/GenBank/DDBJ databases">
        <authorList>
            <person name="Dougan E. K."/>
            <person name="Rhodes N."/>
            <person name="Thang M."/>
            <person name="Chan C."/>
        </authorList>
    </citation>
    <scope>NUCLEOTIDE SEQUENCE</scope>
</reference>